<name>A0A914I5P8_GLORO</name>
<comment type="similarity">
    <text evidence="1">Belongs to the TEL2 family.</text>
</comment>
<dbReference type="Proteomes" id="UP000887572">
    <property type="component" value="Unplaced"/>
</dbReference>
<dbReference type="Pfam" id="PF10193">
    <property type="entry name" value="Telomere_reg-2"/>
    <property type="match status" value="1"/>
</dbReference>
<accession>A0A914I5P8</accession>
<evidence type="ECO:0000259" key="2">
    <source>
        <dbReference type="Pfam" id="PF10193"/>
    </source>
</evidence>
<proteinExistence type="inferred from homology"/>
<dbReference type="PANTHER" id="PTHR15830:SF10">
    <property type="entry name" value="TELOMERE LENGTH REGULATION PROTEIN TEL2 HOMOLOG"/>
    <property type="match status" value="1"/>
</dbReference>
<dbReference type="AlphaFoldDB" id="A0A914I5P8"/>
<dbReference type="Gene3D" id="1.25.40.720">
    <property type="entry name" value="Telomere length regulation protein 2, C-terminal domain"/>
    <property type="match status" value="1"/>
</dbReference>
<reference evidence="4" key="1">
    <citation type="submission" date="2022-11" db="UniProtKB">
        <authorList>
            <consortium name="WormBaseParasite"/>
        </authorList>
    </citation>
    <scope>IDENTIFICATION</scope>
</reference>
<dbReference type="InterPro" id="IPR038528">
    <property type="entry name" value="TEL2_C_sf"/>
</dbReference>
<dbReference type="InterPro" id="IPR051970">
    <property type="entry name" value="TEL2_Regulation"/>
</dbReference>
<dbReference type="GO" id="GO:0051879">
    <property type="term" value="F:Hsp90 protein binding"/>
    <property type="evidence" value="ECO:0007669"/>
    <property type="project" value="TreeGrafter"/>
</dbReference>
<dbReference type="GO" id="GO:0042162">
    <property type="term" value="F:telomeric DNA binding"/>
    <property type="evidence" value="ECO:0007669"/>
    <property type="project" value="TreeGrafter"/>
</dbReference>
<dbReference type="WBParaSite" id="Gr19_v10_g7557.t1">
    <property type="protein sequence ID" value="Gr19_v10_g7557.t1"/>
    <property type="gene ID" value="Gr19_v10_g7557"/>
</dbReference>
<dbReference type="InterPro" id="IPR019337">
    <property type="entry name" value="Telomere_length_regulation_dom"/>
</dbReference>
<dbReference type="GO" id="GO:0005829">
    <property type="term" value="C:cytosol"/>
    <property type="evidence" value="ECO:0007669"/>
    <property type="project" value="TreeGrafter"/>
</dbReference>
<organism evidence="3 4">
    <name type="scientific">Globodera rostochiensis</name>
    <name type="common">Golden nematode worm</name>
    <name type="synonym">Heterodera rostochiensis</name>
    <dbReference type="NCBI Taxonomy" id="31243"/>
    <lineage>
        <taxon>Eukaryota</taxon>
        <taxon>Metazoa</taxon>
        <taxon>Ecdysozoa</taxon>
        <taxon>Nematoda</taxon>
        <taxon>Chromadorea</taxon>
        <taxon>Rhabditida</taxon>
        <taxon>Tylenchina</taxon>
        <taxon>Tylenchomorpha</taxon>
        <taxon>Tylenchoidea</taxon>
        <taxon>Heteroderidae</taxon>
        <taxon>Heteroderinae</taxon>
        <taxon>Globodera</taxon>
    </lineage>
</organism>
<dbReference type="PANTHER" id="PTHR15830">
    <property type="entry name" value="TELOMERE LENGTH REGULATION PROTEIN TEL2 FAMILY MEMBER"/>
    <property type="match status" value="1"/>
</dbReference>
<evidence type="ECO:0000313" key="4">
    <source>
        <dbReference type="WBParaSite" id="Gr19_v10_g7557.t1"/>
    </source>
</evidence>
<feature type="domain" description="Telomere length regulation protein conserved" evidence="2">
    <location>
        <begin position="510"/>
        <end position="622"/>
    </location>
</feature>
<sequence length="810" mass="90483">MLAKDDTLRNHSISAQCDRILTLIEAADSRTELLAVFDDLAKFQSVAEPGQTYSLTQAFLRKLTPPLFGHLTETDFKTFFTDVLFLRSAHPATSLWALICSLSQCDDGGSFKFAKCISLLAQVQQKLLQNALKNSHNSKVCHGLGASDVYQFAFVLSSFPSRVYNYFGDAKRFHLSFDRAAAIVADFEERLLDALLAMAKLQPTELNMPMFAHILAEYSAASGGKEFIQRFLSSTLCDSKANAVLKGIFAQNSATSFERAESRRNYEAMILIAVATAPDGQSLQVIFGDSVLSDANFRRLLVERAALMPSSAVERRPRNSEKVAECLALSAPSDLVTAFQTHVQLFVDRCKVVEMASLHSHFIHALAVVDFARRLGPDQRCAIRDELMYSLVPIVPQMIEIADCSKRQIGMLMAQTLFSLFNFPSPPQFDYFDADPMLSEFRVALQQKQQNDIKSNGKRDDRKEEINANLEKKREHKCCSAAADVRVAVLLDSDDDEGAEEGVPSLSDWPAYLRDCLEILSPAPGDQPVKMSHWVGALYAIPEMLRRRSVGWNTLGEDLLETIVALDNRYNVSEFAKLRAEILQLLLAQTPELVSNAFRLITSRRCPMSRRFLLISAVVDAAKLLANGENGQENGREKDTKPEKTKFDGKVMEIVGEQKGPKVIRRSTALQKQSRKCHENGFSRVAPQFVFPLLHFTQFDHLYGAAQSSVFLGKLALALGELITCAARSPSILCILSSAFEWLSLLRRIGSPHNLFVWQSCVGAYLSICDMPRPSSDLLREHFTDELSDCRDWLAEMATEFPHGDIRMDE</sequence>
<evidence type="ECO:0000313" key="3">
    <source>
        <dbReference type="Proteomes" id="UP000887572"/>
    </source>
</evidence>
<dbReference type="GO" id="GO:0051083">
    <property type="term" value="P:'de novo' cotranslational protein folding"/>
    <property type="evidence" value="ECO:0007669"/>
    <property type="project" value="TreeGrafter"/>
</dbReference>
<keyword evidence="3" id="KW-1185">Reference proteome</keyword>
<protein>
    <submittedName>
        <fullName evidence="4">Telomere length regulation protein conserved domain-containing protein</fullName>
    </submittedName>
</protein>
<evidence type="ECO:0000256" key="1">
    <source>
        <dbReference type="ARBA" id="ARBA00006133"/>
    </source>
</evidence>